<dbReference type="Proteomes" id="UP000242146">
    <property type="component" value="Unassembled WGS sequence"/>
</dbReference>
<dbReference type="OrthoDB" id="206005at2759"/>
<accession>A0A1X2GIZ4</accession>
<gene>
    <name evidence="2" type="ORF">DM01DRAFT_1335269</name>
</gene>
<keyword evidence="3" id="KW-1185">Reference proteome</keyword>
<organism evidence="2 3">
    <name type="scientific">Hesseltinella vesiculosa</name>
    <dbReference type="NCBI Taxonomy" id="101127"/>
    <lineage>
        <taxon>Eukaryota</taxon>
        <taxon>Fungi</taxon>
        <taxon>Fungi incertae sedis</taxon>
        <taxon>Mucoromycota</taxon>
        <taxon>Mucoromycotina</taxon>
        <taxon>Mucoromycetes</taxon>
        <taxon>Mucorales</taxon>
        <taxon>Cunninghamellaceae</taxon>
        <taxon>Hesseltinella</taxon>
    </lineage>
</organism>
<name>A0A1X2GIZ4_9FUNG</name>
<feature type="transmembrane region" description="Helical" evidence="1">
    <location>
        <begin position="31"/>
        <end position="48"/>
    </location>
</feature>
<proteinExistence type="predicted"/>
<evidence type="ECO:0000256" key="1">
    <source>
        <dbReference type="SAM" id="Phobius"/>
    </source>
</evidence>
<evidence type="ECO:0000313" key="3">
    <source>
        <dbReference type="Proteomes" id="UP000242146"/>
    </source>
</evidence>
<reference evidence="2 3" key="1">
    <citation type="submission" date="2016-07" db="EMBL/GenBank/DDBJ databases">
        <title>Pervasive Adenine N6-methylation of Active Genes in Fungi.</title>
        <authorList>
            <consortium name="DOE Joint Genome Institute"/>
            <person name="Mondo S.J."/>
            <person name="Dannebaum R.O."/>
            <person name="Kuo R.C."/>
            <person name="Labutti K."/>
            <person name="Haridas S."/>
            <person name="Kuo A."/>
            <person name="Salamov A."/>
            <person name="Ahrendt S.R."/>
            <person name="Lipzen A."/>
            <person name="Sullivan W."/>
            <person name="Andreopoulos W.B."/>
            <person name="Clum A."/>
            <person name="Lindquist E."/>
            <person name="Daum C."/>
            <person name="Ramamoorthy G.K."/>
            <person name="Gryganskyi A."/>
            <person name="Culley D."/>
            <person name="Magnuson J.K."/>
            <person name="James T.Y."/>
            <person name="O'Malley M.A."/>
            <person name="Stajich J.E."/>
            <person name="Spatafora J.W."/>
            <person name="Visel A."/>
            <person name="Grigoriev I.V."/>
        </authorList>
    </citation>
    <scope>NUCLEOTIDE SEQUENCE [LARGE SCALE GENOMIC DNA]</scope>
    <source>
        <strain evidence="2 3">NRRL 3301</strain>
    </source>
</reference>
<feature type="transmembrane region" description="Helical" evidence="1">
    <location>
        <begin position="60"/>
        <end position="83"/>
    </location>
</feature>
<keyword evidence="1" id="KW-0812">Transmembrane</keyword>
<keyword evidence="1" id="KW-0472">Membrane</keyword>
<protein>
    <submittedName>
        <fullName evidence="2">Uncharacterized protein</fullName>
    </submittedName>
</protein>
<evidence type="ECO:0000313" key="2">
    <source>
        <dbReference type="EMBL" id="ORX54975.1"/>
    </source>
</evidence>
<keyword evidence="1" id="KW-1133">Transmembrane helix</keyword>
<sequence length="265" mass="29655">MSYIELGSHVNGLVSNTVFDLLNTNIHIEPFTFRILDIMFGLYINYLYRHSLGPNAAQIGWLQGYLATIVMASGGGCTIALLRGEPLGILKNNEFWIVHSLSYWLMFSNNGAYALMRFLCQLPLVEYAFVMADALGRIMTMVRFGVDGADNALGQGKFFAQWICGVLGGCGGGFWLDSFQLAQPHWSFVTPRCLQQMSPDMKLSALTTTLYMALKYQWLPTDINTDEQAKAWAAIFMTLGLMYNTKLSRNATAAPRPVEEKEKDE</sequence>
<dbReference type="EMBL" id="MCGT01000012">
    <property type="protein sequence ID" value="ORX54975.1"/>
    <property type="molecule type" value="Genomic_DNA"/>
</dbReference>
<dbReference type="AlphaFoldDB" id="A0A1X2GIZ4"/>
<comment type="caution">
    <text evidence="2">The sequence shown here is derived from an EMBL/GenBank/DDBJ whole genome shotgun (WGS) entry which is preliminary data.</text>
</comment>